<evidence type="ECO:0000256" key="1">
    <source>
        <dbReference type="SAM" id="Phobius"/>
    </source>
</evidence>
<protein>
    <recommendedName>
        <fullName evidence="5">Major facilitator superfamily (MFS) profile domain-containing protein</fullName>
    </recommendedName>
</protein>
<dbReference type="HOGENOM" id="CLU_2209740_0_0_1"/>
<reference evidence="3" key="1">
    <citation type="submission" date="2015-01" db="EMBL/GenBank/DDBJ databases">
        <title>The Genome Sequence of Cladophialophora bantiana CBS 173.52.</title>
        <authorList>
            <consortium name="The Broad Institute Genomics Platform"/>
            <person name="Cuomo C."/>
            <person name="de Hoog S."/>
            <person name="Gorbushina A."/>
            <person name="Stielow B."/>
            <person name="Teixiera M."/>
            <person name="Abouelleil A."/>
            <person name="Chapman S.B."/>
            <person name="Priest M."/>
            <person name="Young S.K."/>
            <person name="Wortman J."/>
            <person name="Nusbaum C."/>
            <person name="Birren B."/>
        </authorList>
    </citation>
    <scope>NUCLEOTIDE SEQUENCE [LARGE SCALE GENOMIC DNA]</scope>
    <source>
        <strain evidence="3">CBS 173.52</strain>
    </source>
</reference>
<keyword evidence="4" id="KW-1185">Reference proteome</keyword>
<dbReference type="VEuPathDB" id="FungiDB:Z519_07389"/>
<dbReference type="EMBL" id="KN846989">
    <property type="protein sequence ID" value="KIW92405.1"/>
    <property type="molecule type" value="Genomic_DNA"/>
</dbReference>
<keyword evidence="1" id="KW-0472">Membrane</keyword>
<evidence type="ECO:0000256" key="2">
    <source>
        <dbReference type="SAM" id="SignalP"/>
    </source>
</evidence>
<feature type="signal peptide" evidence="2">
    <location>
        <begin position="1"/>
        <end position="21"/>
    </location>
</feature>
<dbReference type="OrthoDB" id="6612291at2759"/>
<proteinExistence type="predicted"/>
<dbReference type="Proteomes" id="UP000053789">
    <property type="component" value="Unassembled WGS sequence"/>
</dbReference>
<feature type="transmembrane region" description="Helical" evidence="1">
    <location>
        <begin position="36"/>
        <end position="59"/>
    </location>
</feature>
<evidence type="ECO:0008006" key="5">
    <source>
        <dbReference type="Google" id="ProtNLM"/>
    </source>
</evidence>
<keyword evidence="1" id="KW-1133">Transmembrane helix</keyword>
<keyword evidence="1" id="KW-0812">Transmembrane</keyword>
<evidence type="ECO:0000313" key="3">
    <source>
        <dbReference type="EMBL" id="KIW92405.1"/>
    </source>
</evidence>
<keyword evidence="2" id="KW-0732">Signal</keyword>
<dbReference type="AlphaFoldDB" id="A0A0D2HNH0"/>
<dbReference type="GeneID" id="27700317"/>
<sequence>MAFSLVTVALVDLLWLEVVPTAFDFPPGSDDHIMNIGWRFYLCFIILSLLFAIICFCFFPNSRGLAIEEMAVLFGDDAEVYQIATPEDRSEAVAKDGGAFVEDIKNA</sequence>
<evidence type="ECO:0000313" key="4">
    <source>
        <dbReference type="Proteomes" id="UP000053789"/>
    </source>
</evidence>
<name>A0A0D2HNH0_CLAB1</name>
<organism evidence="3 4">
    <name type="scientific">Cladophialophora bantiana (strain ATCC 10958 / CBS 173.52 / CDC B-1940 / NIH 8579)</name>
    <name type="common">Xylohypha bantiana</name>
    <dbReference type="NCBI Taxonomy" id="1442370"/>
    <lineage>
        <taxon>Eukaryota</taxon>
        <taxon>Fungi</taxon>
        <taxon>Dikarya</taxon>
        <taxon>Ascomycota</taxon>
        <taxon>Pezizomycotina</taxon>
        <taxon>Eurotiomycetes</taxon>
        <taxon>Chaetothyriomycetidae</taxon>
        <taxon>Chaetothyriales</taxon>
        <taxon>Herpotrichiellaceae</taxon>
        <taxon>Cladophialophora</taxon>
    </lineage>
</organism>
<dbReference type="RefSeq" id="XP_016619074.1">
    <property type="nucleotide sequence ID" value="XM_016765124.1"/>
</dbReference>
<accession>A0A0D2HNH0</accession>
<gene>
    <name evidence="3" type="ORF">Z519_07389</name>
</gene>
<feature type="chain" id="PRO_5002243463" description="Major facilitator superfamily (MFS) profile domain-containing protein" evidence="2">
    <location>
        <begin position="22"/>
        <end position="107"/>
    </location>
</feature>
<dbReference type="InterPro" id="IPR036259">
    <property type="entry name" value="MFS_trans_sf"/>
</dbReference>
<dbReference type="Gene3D" id="1.20.1250.20">
    <property type="entry name" value="MFS general substrate transporter like domains"/>
    <property type="match status" value="1"/>
</dbReference>